<sequence>MSYIELNRKFSQLSSNSNSQVTNSDYSLSMDSAGLLTWEDLLVKYNRCVVLAEAGAGKTEEFKQQAKKLENDDKFSFFIRIEDIDNDFIESFEVGDRDCFEEWLTSPEKKAWFFLDSVDEARLEDPRAFQKAINKFARKIQSASHRCHIYISSRPYSWRYQEDEDLLNSIISNSFKGDNKKALNDNKENSIKVVVLSPLGYEEIESFCNIRQVYNIDKLMDEIKKFDLLGLAERPFDLENIIKKWNDIGKLGSRLDIIKYNIDQRLSDSHTDDRKSVRITFEKLLAGAERLAAAVILTGKASISVSPFSHNNDNLNGPQILPDWDSEEIGRLLESGIFNDIIYGAVRFRHRDIREFLAAQWFAKQLNGDNRLAVEGLFFKEQFGEKIITPSLRPILSWLIILDEKICKKVIKFQPEIAFESGDPSQLSSSVRKQFFSEYINRIAHNLDDRSMRDNDSISKIVNFDFEEEVLSFINKYFKNEGVIIFLGKIVWQAKLKNCISLLKPIALDQSRDIYSRRISIRAIMAYASRIEKTELWTKLNEGEETLNRQLIAELVEGIESDKEMVDLLILSLKKSSDYKKYDFTGLNEKLEKFVKNCDEELNSKLLAGIVELMNTEPFYERKECQISKKYAWLLKTAYRIIENLVESRSQLALEISTLELLINSTALEYHSEYSDRDEQNKLKSLVPEWYEFNDKLYWHSIALVRQYEQKKVTDDWRVACFDHFWKFNIKDFERLLGFIDIKELMDDKLIALNRAFMIYHQNDKPEWMLEKFKTICSIYPALSIHLETLINPIISDSQKKHEEKMQRRRLKQEEEKLKNTKARLNWIKSLKDNPERLSNSSYLLKGELTNDCYWLMNECIFGKDSADREDYTNWETLISEFGFQVASAYREAAMKFWRIYTPKLHSEEPLAINSTPYAVIFGLTGLQIESKEDKNFPSNLNKCEISHALRYLSWELNGFPSWLEKFYKFFPDLVSESVMKEVVWELETSDPAVEHNYSHILQKIFHHAPWLYIDIAPKIFNWLISNNKLLHKQTNSYLLKIILKSDLLKEDLSRLSKQRIKLSDSVGDKAWWFALFVDSEPENGIINLEKWLKQLPFKDATYAAQEFICNLTGRKGSVKGKTKIDQLKEVQHLKRLYSLMHEYIKPDEDILRPSLIVYSPGLRDDAQDARDLLFSCLKDIPCAETYYAIKDLSKETKDHNRRNWLLKTASNIALSCGDLEPWESEQLLQFEVFGNIKPKTHKELFSLALLRVFELKDWLENGDDSPWRTWQRVEEETEMRNLIASELRKIAQNKYSISQENELANSQRTDIRLENPRINSPVPIELKILDKNWTGPELCERLRNQLVGDYLREATSGCGIFLLVAQNTNKKWSMNGSRVGLNELEETLQNYWYGIASQWPTIDSIKVIVIDLNKRGLVCNT</sequence>
<proteinExistence type="predicted"/>
<dbReference type="Gene3D" id="3.40.50.300">
    <property type="entry name" value="P-loop containing nucleotide triphosphate hydrolases"/>
    <property type="match status" value="1"/>
</dbReference>
<gene>
    <name evidence="2" type="ORF">PA3_35170</name>
</gene>
<dbReference type="RefSeq" id="WP_171479329.1">
    <property type="nucleotide sequence ID" value="NZ_BJLJ01000019.1"/>
</dbReference>
<evidence type="ECO:0000256" key="1">
    <source>
        <dbReference type="SAM" id="Coils"/>
    </source>
</evidence>
<organism evidence="2 3">
    <name type="scientific">Acinetobacter pittii</name>
    <name type="common">Acinetobacter genomosp. 3</name>
    <dbReference type="NCBI Taxonomy" id="48296"/>
    <lineage>
        <taxon>Bacteria</taxon>
        <taxon>Pseudomonadati</taxon>
        <taxon>Pseudomonadota</taxon>
        <taxon>Gammaproteobacteria</taxon>
        <taxon>Moraxellales</taxon>
        <taxon>Moraxellaceae</taxon>
        <taxon>Acinetobacter</taxon>
        <taxon>Acinetobacter calcoaceticus/baumannii complex</taxon>
    </lineage>
</organism>
<feature type="coiled-coil region" evidence="1">
    <location>
        <begin position="801"/>
        <end position="831"/>
    </location>
</feature>
<dbReference type="Proteomes" id="UP000317717">
    <property type="component" value="Unassembled WGS sequence"/>
</dbReference>
<name>A0A4Y3JBP3_ACIPI</name>
<keyword evidence="1" id="KW-0175">Coiled coil</keyword>
<accession>A0A4Y3JBP3</accession>
<evidence type="ECO:0000313" key="3">
    <source>
        <dbReference type="Proteomes" id="UP000317717"/>
    </source>
</evidence>
<comment type="caution">
    <text evidence="2">The sequence shown here is derived from an EMBL/GenBank/DDBJ whole genome shotgun (WGS) entry which is preliminary data.</text>
</comment>
<dbReference type="InterPro" id="IPR027417">
    <property type="entry name" value="P-loop_NTPase"/>
</dbReference>
<reference evidence="2 3" key="1">
    <citation type="submission" date="2019-06" db="EMBL/GenBank/DDBJ databases">
        <title>Whole genome shotgun sequence of Acinetobacter pittii NBRC 110514.</title>
        <authorList>
            <person name="Hosoyama A."/>
            <person name="Uohara A."/>
            <person name="Ohji S."/>
            <person name="Ichikawa N."/>
        </authorList>
    </citation>
    <scope>NUCLEOTIDE SEQUENCE [LARGE SCALE GENOMIC DNA]</scope>
    <source>
        <strain evidence="2 3">NBRC 110514</strain>
    </source>
</reference>
<evidence type="ECO:0000313" key="2">
    <source>
        <dbReference type="EMBL" id="GEA69359.1"/>
    </source>
</evidence>
<dbReference type="EMBL" id="BJLJ01000019">
    <property type="protein sequence ID" value="GEA69359.1"/>
    <property type="molecule type" value="Genomic_DNA"/>
</dbReference>
<protein>
    <submittedName>
        <fullName evidence="2">Uncharacterized protein</fullName>
    </submittedName>
</protein>